<dbReference type="AlphaFoldDB" id="A0A179D0L8"/>
<dbReference type="InterPro" id="IPR027383">
    <property type="entry name" value="Znf_put"/>
</dbReference>
<evidence type="ECO:0000313" key="3">
    <source>
        <dbReference type="Proteomes" id="UP000078358"/>
    </source>
</evidence>
<dbReference type="RefSeq" id="WP_064318294.1">
    <property type="nucleotide sequence ID" value="NZ_JACI01000001.1"/>
</dbReference>
<dbReference type="Pfam" id="PF13490">
    <property type="entry name" value="zf-HC2"/>
    <property type="match status" value="1"/>
</dbReference>
<organism evidence="2 3">
    <name type="scientific">Bibersteinia trehalosi Y31</name>
    <dbReference type="NCBI Taxonomy" id="1261658"/>
    <lineage>
        <taxon>Bacteria</taxon>
        <taxon>Pseudomonadati</taxon>
        <taxon>Pseudomonadota</taxon>
        <taxon>Gammaproteobacteria</taxon>
        <taxon>Pasteurellales</taxon>
        <taxon>Pasteurellaceae</taxon>
        <taxon>Bibersteinia</taxon>
    </lineage>
</organism>
<protein>
    <submittedName>
        <fullName evidence="2">DsDNA-mimic protein</fullName>
    </submittedName>
</protein>
<dbReference type="Proteomes" id="UP000078358">
    <property type="component" value="Unassembled WGS sequence"/>
</dbReference>
<name>A0A179D0L8_BIBTR</name>
<gene>
    <name evidence="2" type="ORF">F480_04135</name>
</gene>
<accession>A0A179D0L8</accession>
<evidence type="ECO:0000313" key="2">
    <source>
        <dbReference type="EMBL" id="OAQ15713.1"/>
    </source>
</evidence>
<evidence type="ECO:0000259" key="1">
    <source>
        <dbReference type="Pfam" id="PF13490"/>
    </source>
</evidence>
<reference evidence="2 3" key="1">
    <citation type="submission" date="2014-01" db="EMBL/GenBank/DDBJ databases">
        <authorList>
            <person name="Zuccon D."/>
        </authorList>
    </citation>
    <scope>NUCLEOTIDE SEQUENCE [LARGE SCALE GENOMIC DNA]</scope>
    <source>
        <strain evidence="2 3">Y31</strain>
    </source>
</reference>
<dbReference type="EMBL" id="JACI01000001">
    <property type="protein sequence ID" value="OAQ15713.1"/>
    <property type="molecule type" value="Genomic_DNA"/>
</dbReference>
<sequence>MLNCKEATQLLSLRCEQKLRFKQQLQLKVHLMVCSRCRGFAKNNQLLDQMMKEFAEHNSKE</sequence>
<dbReference type="PATRIC" id="fig|1261658.3.peg.832"/>
<proteinExistence type="predicted"/>
<comment type="caution">
    <text evidence="2">The sequence shown here is derived from an EMBL/GenBank/DDBJ whole genome shotgun (WGS) entry which is preliminary data.</text>
</comment>
<feature type="domain" description="Putative zinc-finger" evidence="1">
    <location>
        <begin position="4"/>
        <end position="38"/>
    </location>
</feature>